<protein>
    <submittedName>
        <fullName evidence="2">Uncharacterized protein</fullName>
    </submittedName>
</protein>
<evidence type="ECO:0000256" key="1">
    <source>
        <dbReference type="SAM" id="Phobius"/>
    </source>
</evidence>
<proteinExistence type="predicted"/>
<gene>
    <name evidence="2" type="ORF">HHU12_14460</name>
</gene>
<keyword evidence="1" id="KW-1133">Transmembrane helix</keyword>
<keyword evidence="1" id="KW-0812">Transmembrane</keyword>
<evidence type="ECO:0000313" key="2">
    <source>
        <dbReference type="EMBL" id="NME69175.1"/>
    </source>
</evidence>
<reference evidence="2 3" key="1">
    <citation type="submission" date="2020-04" db="EMBL/GenBank/DDBJ databases">
        <title>Flammeovirga sp. SR4, a novel species isolated from seawater.</title>
        <authorList>
            <person name="Wang X."/>
        </authorList>
    </citation>
    <scope>NUCLEOTIDE SEQUENCE [LARGE SCALE GENOMIC DNA]</scope>
    <source>
        <strain evidence="2 3">ATCC 23126</strain>
    </source>
</reference>
<evidence type="ECO:0000313" key="3">
    <source>
        <dbReference type="Proteomes" id="UP000576082"/>
    </source>
</evidence>
<keyword evidence="3" id="KW-1185">Reference proteome</keyword>
<comment type="caution">
    <text evidence="2">The sequence shown here is derived from an EMBL/GenBank/DDBJ whole genome shotgun (WGS) entry which is preliminary data.</text>
</comment>
<dbReference type="RefSeq" id="WP_169657460.1">
    <property type="nucleotide sequence ID" value="NZ_JABANE010000036.1"/>
</dbReference>
<dbReference type="EMBL" id="JABANE010000036">
    <property type="protein sequence ID" value="NME69175.1"/>
    <property type="molecule type" value="Genomic_DNA"/>
</dbReference>
<feature type="transmembrane region" description="Helical" evidence="1">
    <location>
        <begin position="25"/>
        <end position="44"/>
    </location>
</feature>
<dbReference type="Proteomes" id="UP000576082">
    <property type="component" value="Unassembled WGS sequence"/>
</dbReference>
<dbReference type="AlphaFoldDB" id="A0A7X9X9Y6"/>
<keyword evidence="1" id="KW-0472">Membrane</keyword>
<sequence>MASKTLHVSKKENSLVISYDWYEKSVFIIFGGVIAFSYFLYILHGVLIDLFNALSIFFLFVLFFYLAILAFILFMTYLSLCSLCNTTTIKIENEELTIENSPFPIPWKSNVKLDVNDIEQLYVEKNKMYISDGEGNLMLNPQTEGEFPDTISRIKQGLKGEMSLYLRTTTGKSVEVLSMAQLGSHERAINIERTIEDYLNIQDYAVEGEHEGEKKFTKEELRRNLDKKKINPTAIAISDLKEGFVFDYDLYSWMITFMIQYDWLSGSTDRLLQMVSDSGDNKLLYLQEQFSGIIPWMETKSENFKFPSFDKSAGSNIPYSLDHNGENYSLSQTNDGKLFHKKQILGSEVSQYFFLNSDDTKSIRIIWLSDSNYSIYLGEKKEERHFDNILHSS</sequence>
<feature type="transmembrane region" description="Helical" evidence="1">
    <location>
        <begin position="56"/>
        <end position="80"/>
    </location>
</feature>
<accession>A0A7X9X9Y6</accession>
<name>A0A7X9X9Y6_9BACT</name>
<organism evidence="2 3">
    <name type="scientific">Flammeovirga aprica JL-4</name>
    <dbReference type="NCBI Taxonomy" id="694437"/>
    <lineage>
        <taxon>Bacteria</taxon>
        <taxon>Pseudomonadati</taxon>
        <taxon>Bacteroidota</taxon>
        <taxon>Cytophagia</taxon>
        <taxon>Cytophagales</taxon>
        <taxon>Flammeovirgaceae</taxon>
        <taxon>Flammeovirga</taxon>
    </lineage>
</organism>